<feature type="zinc finger region" description="C3H1-type" evidence="6">
    <location>
        <begin position="166"/>
        <end position="193"/>
    </location>
</feature>
<dbReference type="PANTHER" id="PTHR14089">
    <property type="entry name" value="PRE-MRNA-SPLICING FACTOR RBM22"/>
    <property type="match status" value="1"/>
</dbReference>
<dbReference type="InterPro" id="IPR000571">
    <property type="entry name" value="Znf_CCCH"/>
</dbReference>
<evidence type="ECO:0000256" key="3">
    <source>
        <dbReference type="ARBA" id="ARBA00022833"/>
    </source>
</evidence>
<dbReference type="PROSITE" id="PS50103">
    <property type="entry name" value="ZF_C3H1"/>
    <property type="match status" value="1"/>
</dbReference>
<keyword evidence="4 5" id="KW-0694">RNA-binding</keyword>
<name>A0A5J4W4N4_9EUKA</name>
<dbReference type="InterPro" id="IPR035979">
    <property type="entry name" value="RBD_domain_sf"/>
</dbReference>
<dbReference type="InterPro" id="IPR039171">
    <property type="entry name" value="Cwc2/Slt11"/>
</dbReference>
<gene>
    <name evidence="9" type="ORF">EZS28_014980</name>
</gene>
<dbReference type="GO" id="GO:0071007">
    <property type="term" value="C:U2-type catalytic step 2 spliceosome"/>
    <property type="evidence" value="ECO:0007669"/>
    <property type="project" value="TreeGrafter"/>
</dbReference>
<evidence type="ECO:0000256" key="4">
    <source>
        <dbReference type="ARBA" id="ARBA00022884"/>
    </source>
</evidence>
<dbReference type="Gene3D" id="4.10.1000.10">
    <property type="entry name" value="Zinc finger, CCCH-type"/>
    <property type="match status" value="1"/>
</dbReference>
<evidence type="ECO:0000313" key="10">
    <source>
        <dbReference type="Proteomes" id="UP000324800"/>
    </source>
</evidence>
<protein>
    <submittedName>
        <fullName evidence="9">Putative Pre-mRNA-splicing factor RBM22</fullName>
    </submittedName>
</protein>
<dbReference type="Proteomes" id="UP000324800">
    <property type="component" value="Unassembled WGS sequence"/>
</dbReference>
<dbReference type="SMART" id="SM00356">
    <property type="entry name" value="ZnF_C3H1"/>
    <property type="match status" value="1"/>
</dbReference>
<dbReference type="SUPFAM" id="SSF90229">
    <property type="entry name" value="CCCH zinc finger"/>
    <property type="match status" value="1"/>
</dbReference>
<dbReference type="GO" id="GO:0000974">
    <property type="term" value="C:Prp19 complex"/>
    <property type="evidence" value="ECO:0007669"/>
    <property type="project" value="TreeGrafter"/>
</dbReference>
<dbReference type="Pfam" id="PF00076">
    <property type="entry name" value="RRM_1"/>
    <property type="match status" value="1"/>
</dbReference>
<dbReference type="InterPro" id="IPR048995">
    <property type="entry name" value="STL11/RBM22-like_N"/>
</dbReference>
<dbReference type="InterPro" id="IPR012677">
    <property type="entry name" value="Nucleotide-bd_a/b_plait_sf"/>
</dbReference>
<dbReference type="PROSITE" id="PS50102">
    <property type="entry name" value="RRM"/>
    <property type="match status" value="1"/>
</dbReference>
<dbReference type="SUPFAM" id="SSF54928">
    <property type="entry name" value="RNA-binding domain, RBD"/>
    <property type="match status" value="1"/>
</dbReference>
<dbReference type="GO" id="GO:0017070">
    <property type="term" value="F:U6 snRNA binding"/>
    <property type="evidence" value="ECO:0007669"/>
    <property type="project" value="TreeGrafter"/>
</dbReference>
<dbReference type="OrthoDB" id="10259600at2759"/>
<keyword evidence="2 6" id="KW-0863">Zinc-finger</keyword>
<dbReference type="Gene3D" id="3.30.70.330">
    <property type="match status" value="1"/>
</dbReference>
<dbReference type="InterPro" id="IPR036855">
    <property type="entry name" value="Znf_CCCH_sf"/>
</dbReference>
<sequence length="360" mass="40657">MTKLPPPDDEFPILCETCLGTNPNIVMTKELFGKECKICNRPFTIFRWKPQIPGGFGRYKKTEICPLCAKEKNVCQTCILDLQHGLPVHVRDTLIKDLGSIDEVQEGDVAKPKTLLNLDYHYALQRMRGEDKSEVDDGTGSDPTKIEPTVREAIDRLSHAQPYHKRNQAKVCSFWVAGNCKRGDLCPYLHEMPKTGPLAKQNIKDRYNGTNDPVANKMLKKIRSRDEEEEEMINLADEQQKKKFIPIATPPSDPSITSLWIVGTNDQLTEADITNSFAEFGTVRSVYLLKQKNSAIVTFLKRTEAEQAMRQIVSRDRKGSFQVKDKQVKVRWGKTSTAPTTAVDQGKDAITVIGGRKDYD</sequence>
<organism evidence="9 10">
    <name type="scientific">Streblomastix strix</name>
    <dbReference type="NCBI Taxonomy" id="222440"/>
    <lineage>
        <taxon>Eukaryota</taxon>
        <taxon>Metamonada</taxon>
        <taxon>Preaxostyla</taxon>
        <taxon>Oxymonadida</taxon>
        <taxon>Streblomastigidae</taxon>
        <taxon>Streblomastix</taxon>
    </lineage>
</organism>
<keyword evidence="1 6" id="KW-0479">Metal-binding</keyword>
<dbReference type="PANTHER" id="PTHR14089:SF6">
    <property type="entry name" value="PRE-MRNA-SPLICING FACTOR RBM22"/>
    <property type="match status" value="1"/>
</dbReference>
<dbReference type="GO" id="GO:0008270">
    <property type="term" value="F:zinc ion binding"/>
    <property type="evidence" value="ECO:0007669"/>
    <property type="project" value="UniProtKB-KW"/>
</dbReference>
<proteinExistence type="predicted"/>
<dbReference type="GO" id="GO:0071006">
    <property type="term" value="C:U2-type catalytic step 1 spliceosome"/>
    <property type="evidence" value="ECO:0007669"/>
    <property type="project" value="TreeGrafter"/>
</dbReference>
<comment type="caution">
    <text evidence="9">The sequence shown here is derived from an EMBL/GenBank/DDBJ whole genome shotgun (WGS) entry which is preliminary data.</text>
</comment>
<dbReference type="AlphaFoldDB" id="A0A5J4W4N4"/>
<dbReference type="GO" id="GO:0036002">
    <property type="term" value="F:pre-mRNA binding"/>
    <property type="evidence" value="ECO:0007669"/>
    <property type="project" value="TreeGrafter"/>
</dbReference>
<accession>A0A5J4W4N4</accession>
<feature type="domain" description="C3H1-type" evidence="8">
    <location>
        <begin position="166"/>
        <end position="193"/>
    </location>
</feature>
<keyword evidence="3 6" id="KW-0862">Zinc</keyword>
<dbReference type="Pfam" id="PF00642">
    <property type="entry name" value="zf-CCCH"/>
    <property type="match status" value="1"/>
</dbReference>
<reference evidence="9 10" key="1">
    <citation type="submission" date="2019-03" db="EMBL/GenBank/DDBJ databases">
        <title>Single cell metagenomics reveals metabolic interactions within the superorganism composed of flagellate Streblomastix strix and complex community of Bacteroidetes bacteria on its surface.</title>
        <authorList>
            <person name="Treitli S.C."/>
            <person name="Kolisko M."/>
            <person name="Husnik F."/>
            <person name="Keeling P."/>
            <person name="Hampl V."/>
        </authorList>
    </citation>
    <scope>NUCLEOTIDE SEQUENCE [LARGE SCALE GENOMIC DNA]</scope>
    <source>
        <strain evidence="9">ST1C</strain>
    </source>
</reference>
<evidence type="ECO:0000259" key="8">
    <source>
        <dbReference type="PROSITE" id="PS50103"/>
    </source>
</evidence>
<dbReference type="InterPro" id="IPR000504">
    <property type="entry name" value="RRM_dom"/>
</dbReference>
<evidence type="ECO:0000256" key="5">
    <source>
        <dbReference type="PROSITE-ProRule" id="PRU00176"/>
    </source>
</evidence>
<evidence type="ECO:0000259" key="7">
    <source>
        <dbReference type="PROSITE" id="PS50102"/>
    </source>
</evidence>
<evidence type="ECO:0000313" key="9">
    <source>
        <dbReference type="EMBL" id="KAA6389493.1"/>
    </source>
</evidence>
<evidence type="ECO:0000256" key="2">
    <source>
        <dbReference type="ARBA" id="ARBA00022771"/>
    </source>
</evidence>
<dbReference type="EMBL" id="SNRW01003568">
    <property type="protein sequence ID" value="KAA6389493.1"/>
    <property type="molecule type" value="Genomic_DNA"/>
</dbReference>
<dbReference type="Pfam" id="PF21369">
    <property type="entry name" value="STL11_N"/>
    <property type="match status" value="1"/>
</dbReference>
<evidence type="ECO:0000256" key="6">
    <source>
        <dbReference type="PROSITE-ProRule" id="PRU00723"/>
    </source>
</evidence>
<evidence type="ECO:0000256" key="1">
    <source>
        <dbReference type="ARBA" id="ARBA00022723"/>
    </source>
</evidence>
<feature type="domain" description="RRM" evidence="7">
    <location>
        <begin position="257"/>
        <end position="335"/>
    </location>
</feature>